<keyword evidence="8 11" id="KW-1133">Transmembrane helix</keyword>
<evidence type="ECO:0000256" key="4">
    <source>
        <dbReference type="ARBA" id="ARBA00022679"/>
    </source>
</evidence>
<evidence type="ECO:0000256" key="2">
    <source>
        <dbReference type="ARBA" id="ARBA00022475"/>
    </source>
</evidence>
<dbReference type="InterPro" id="IPR001182">
    <property type="entry name" value="FtsW/RodA"/>
</dbReference>
<comment type="caution">
    <text evidence="12">The sequence shown here is derived from an EMBL/GenBank/DDBJ whole genome shotgun (WGS) entry which is preliminary data.</text>
</comment>
<dbReference type="GO" id="GO:0008360">
    <property type="term" value="P:regulation of cell shape"/>
    <property type="evidence" value="ECO:0007669"/>
    <property type="project" value="UniProtKB-KW"/>
</dbReference>
<evidence type="ECO:0000256" key="6">
    <source>
        <dbReference type="ARBA" id="ARBA00022960"/>
    </source>
</evidence>
<feature type="transmembrane region" description="Helical" evidence="11">
    <location>
        <begin position="342"/>
        <end position="362"/>
    </location>
</feature>
<comment type="subcellular location">
    <subcellularLocation>
        <location evidence="11">Cell membrane</location>
        <topology evidence="11">Multi-pass membrane protein</topology>
    </subcellularLocation>
    <subcellularLocation>
        <location evidence="1">Membrane</location>
        <topology evidence="1">Multi-pass membrane protein</topology>
    </subcellularLocation>
</comment>
<keyword evidence="4 11" id="KW-0808">Transferase</keyword>
<organism evidence="12 13">
    <name type="scientific">Irregularibacter muris</name>
    <dbReference type="NCBI Taxonomy" id="1796619"/>
    <lineage>
        <taxon>Bacteria</taxon>
        <taxon>Bacillati</taxon>
        <taxon>Bacillota</taxon>
        <taxon>Clostridia</taxon>
        <taxon>Eubacteriales</taxon>
        <taxon>Eubacteriaceae</taxon>
        <taxon>Irregularibacter</taxon>
    </lineage>
</organism>
<keyword evidence="2 11" id="KW-1003">Cell membrane</keyword>
<proteinExistence type="inferred from homology"/>
<dbReference type="EC" id="2.4.99.28" evidence="11"/>
<feature type="transmembrane region" description="Helical" evidence="11">
    <location>
        <begin position="12"/>
        <end position="32"/>
    </location>
</feature>
<gene>
    <name evidence="11 12" type="primary">rodA</name>
    <name evidence="12" type="ORF">NSA47_13090</name>
</gene>
<evidence type="ECO:0000256" key="8">
    <source>
        <dbReference type="ARBA" id="ARBA00022989"/>
    </source>
</evidence>
<dbReference type="GO" id="GO:0015648">
    <property type="term" value="F:lipid-linked peptidoglycan transporter activity"/>
    <property type="evidence" value="ECO:0007669"/>
    <property type="project" value="TreeGrafter"/>
</dbReference>
<dbReference type="PANTHER" id="PTHR30474:SF1">
    <property type="entry name" value="PEPTIDOGLYCAN GLYCOSYLTRANSFERASE MRDB"/>
    <property type="match status" value="1"/>
</dbReference>
<dbReference type="GO" id="GO:0008955">
    <property type="term" value="F:peptidoglycan glycosyltransferase activity"/>
    <property type="evidence" value="ECO:0007669"/>
    <property type="project" value="UniProtKB-UniRule"/>
</dbReference>
<dbReference type="NCBIfam" id="TIGR02210">
    <property type="entry name" value="rodA_shape"/>
    <property type="match status" value="1"/>
</dbReference>
<feature type="transmembrane region" description="Helical" evidence="11">
    <location>
        <begin position="77"/>
        <end position="94"/>
    </location>
</feature>
<dbReference type="HAMAP" id="MF_02079">
    <property type="entry name" value="PGT_RodA"/>
    <property type="match status" value="1"/>
</dbReference>
<evidence type="ECO:0000313" key="13">
    <source>
        <dbReference type="Proteomes" id="UP001205748"/>
    </source>
</evidence>
<dbReference type="GO" id="GO:0051301">
    <property type="term" value="P:cell division"/>
    <property type="evidence" value="ECO:0007669"/>
    <property type="project" value="InterPro"/>
</dbReference>
<keyword evidence="9 11" id="KW-0472">Membrane</keyword>
<evidence type="ECO:0000256" key="3">
    <source>
        <dbReference type="ARBA" id="ARBA00022676"/>
    </source>
</evidence>
<accession>A0AAE3HIQ8</accession>
<evidence type="ECO:0000256" key="5">
    <source>
        <dbReference type="ARBA" id="ARBA00022692"/>
    </source>
</evidence>
<comment type="catalytic activity">
    <reaction evidence="11">
        <text>[GlcNAc-(1-&gt;4)-Mur2Ac(oyl-L-Ala-gamma-D-Glu-L-Lys-D-Ala-D-Ala)](n)-di-trans,octa-cis-undecaprenyl diphosphate + beta-D-GlcNAc-(1-&gt;4)-Mur2Ac(oyl-L-Ala-gamma-D-Glu-L-Lys-D-Ala-D-Ala)-di-trans,octa-cis-undecaprenyl diphosphate = [GlcNAc-(1-&gt;4)-Mur2Ac(oyl-L-Ala-gamma-D-Glu-L-Lys-D-Ala-D-Ala)](n+1)-di-trans,octa-cis-undecaprenyl diphosphate + di-trans,octa-cis-undecaprenyl diphosphate + H(+)</text>
        <dbReference type="Rhea" id="RHEA:23708"/>
        <dbReference type="Rhea" id="RHEA-COMP:9602"/>
        <dbReference type="Rhea" id="RHEA-COMP:9603"/>
        <dbReference type="ChEBI" id="CHEBI:15378"/>
        <dbReference type="ChEBI" id="CHEBI:58405"/>
        <dbReference type="ChEBI" id="CHEBI:60033"/>
        <dbReference type="ChEBI" id="CHEBI:78435"/>
        <dbReference type="EC" id="2.4.99.28"/>
    </reaction>
</comment>
<name>A0AAE3HIQ8_9FIRM</name>
<dbReference type="EMBL" id="JANKAS010000015">
    <property type="protein sequence ID" value="MCR1899908.1"/>
    <property type="molecule type" value="Genomic_DNA"/>
</dbReference>
<keyword evidence="10 11" id="KW-0961">Cell wall biogenesis/degradation</keyword>
<sequence>MIDKKIFRNFDIPLFINVLALVAIGMVFIYTATQTFGPQQSLKFVMTQGIAFILGLIAMMLILFIDYNQFSMYWKSIYVLSIFLLIIVLIPGIGKVNKGARSWIDLGFFELQTAEFAKIGIIITFAKLLEKREDKLDTLKDLLMPAIHIGIPALLVFVQPDLGTSLVFIIIAVGMMFVAGLNLKYIYISVIGLVASLPILWNFILLPHQKNRLITFINPYNDPLGKGYHVIQSMVAVGSGQIRGKGLFAEETMTNLNFLPAQWTDFIFSVISELSGFIGASIVVILLGLFLYRLLYLSRIAKDQFGTLIIVGVFFMFLFQIVENVGMTMGLMPITGITLPFLSYGGSSMITNMMAVGLVLNVTMRRHKIKF</sequence>
<comment type="pathway">
    <text evidence="11">Cell wall biogenesis; peptidoglycan biosynthesis.</text>
</comment>
<dbReference type="PROSITE" id="PS00428">
    <property type="entry name" value="FTSW_RODA_SPOVE"/>
    <property type="match status" value="1"/>
</dbReference>
<evidence type="ECO:0000256" key="10">
    <source>
        <dbReference type="ARBA" id="ARBA00023316"/>
    </source>
</evidence>
<evidence type="ECO:0000256" key="7">
    <source>
        <dbReference type="ARBA" id="ARBA00022984"/>
    </source>
</evidence>
<dbReference type="Pfam" id="PF01098">
    <property type="entry name" value="FTSW_RODA_SPOVE"/>
    <property type="match status" value="1"/>
</dbReference>
<keyword evidence="7 11" id="KW-0573">Peptidoglycan synthesis</keyword>
<feature type="transmembrane region" description="Helical" evidence="11">
    <location>
        <begin position="44"/>
        <end position="65"/>
    </location>
</feature>
<reference evidence="12" key="1">
    <citation type="submission" date="2022-07" db="EMBL/GenBank/DDBJ databases">
        <title>Enhanced cultured diversity of the mouse gut microbiota enables custom-made synthetic communities.</title>
        <authorList>
            <person name="Afrizal A."/>
        </authorList>
    </citation>
    <scope>NUCLEOTIDE SEQUENCE</scope>
    <source>
        <strain evidence="12">DSM 28593</strain>
    </source>
</reference>
<feature type="transmembrane region" description="Helical" evidence="11">
    <location>
        <begin position="186"/>
        <end position="206"/>
    </location>
</feature>
<dbReference type="Proteomes" id="UP001205748">
    <property type="component" value="Unassembled WGS sequence"/>
</dbReference>
<dbReference type="RefSeq" id="WP_257532705.1">
    <property type="nucleotide sequence ID" value="NZ_JANKAS010000015.1"/>
</dbReference>
<feature type="transmembrane region" description="Helical" evidence="11">
    <location>
        <begin position="304"/>
        <end position="322"/>
    </location>
</feature>
<keyword evidence="3 11" id="KW-0328">Glycosyltransferase</keyword>
<dbReference type="PANTHER" id="PTHR30474">
    <property type="entry name" value="CELL CYCLE PROTEIN"/>
    <property type="match status" value="1"/>
</dbReference>
<dbReference type="AlphaFoldDB" id="A0AAE3HIQ8"/>
<protein>
    <recommendedName>
        <fullName evidence="11">Peptidoglycan glycosyltransferase RodA</fullName>
        <shortName evidence="11">PGT</shortName>
        <ecNumber evidence="11">2.4.99.28</ecNumber>
    </recommendedName>
    <alternativeName>
        <fullName evidence="11">Cell elongation protein RodA</fullName>
    </alternativeName>
    <alternativeName>
        <fullName evidence="11">Cell wall polymerase</fullName>
    </alternativeName>
    <alternativeName>
        <fullName evidence="11">Peptidoglycan polymerase</fullName>
        <shortName evidence="11">PG polymerase</shortName>
    </alternativeName>
</protein>
<evidence type="ECO:0000256" key="11">
    <source>
        <dbReference type="HAMAP-Rule" id="MF_02079"/>
    </source>
</evidence>
<keyword evidence="13" id="KW-1185">Reference proteome</keyword>
<comment type="function">
    <text evidence="11">Peptidoglycan polymerase that is essential for cell wall elongation.</text>
</comment>
<dbReference type="GO" id="GO:0032153">
    <property type="term" value="C:cell division site"/>
    <property type="evidence" value="ECO:0007669"/>
    <property type="project" value="TreeGrafter"/>
</dbReference>
<comment type="similarity">
    <text evidence="11">Belongs to the SEDS family. MrdB/RodA subfamily.</text>
</comment>
<dbReference type="GO" id="GO:0005886">
    <property type="term" value="C:plasma membrane"/>
    <property type="evidence" value="ECO:0007669"/>
    <property type="project" value="UniProtKB-SubCell"/>
</dbReference>
<dbReference type="InterPro" id="IPR011923">
    <property type="entry name" value="RodA/MrdB"/>
</dbReference>
<dbReference type="GO" id="GO:0009252">
    <property type="term" value="P:peptidoglycan biosynthetic process"/>
    <property type="evidence" value="ECO:0007669"/>
    <property type="project" value="UniProtKB-UniRule"/>
</dbReference>
<feature type="transmembrane region" description="Helical" evidence="11">
    <location>
        <begin position="164"/>
        <end position="181"/>
    </location>
</feature>
<dbReference type="InterPro" id="IPR018365">
    <property type="entry name" value="Cell_cycle_FtsW-rel_CS"/>
</dbReference>
<dbReference type="GO" id="GO:0071555">
    <property type="term" value="P:cell wall organization"/>
    <property type="evidence" value="ECO:0007669"/>
    <property type="project" value="UniProtKB-KW"/>
</dbReference>
<evidence type="ECO:0000256" key="1">
    <source>
        <dbReference type="ARBA" id="ARBA00004141"/>
    </source>
</evidence>
<evidence type="ECO:0000313" key="12">
    <source>
        <dbReference type="EMBL" id="MCR1899908.1"/>
    </source>
</evidence>
<feature type="transmembrane region" description="Helical" evidence="11">
    <location>
        <begin position="266"/>
        <end position="292"/>
    </location>
</feature>
<keyword evidence="6 11" id="KW-0133">Cell shape</keyword>
<keyword evidence="5 11" id="KW-0812">Transmembrane</keyword>
<evidence type="ECO:0000256" key="9">
    <source>
        <dbReference type="ARBA" id="ARBA00023136"/>
    </source>
</evidence>